<evidence type="ECO:0000313" key="2">
    <source>
        <dbReference type="EMBL" id="KAF5387188.1"/>
    </source>
</evidence>
<name>A0A8H5MAT4_9AGAR</name>
<keyword evidence="3" id="KW-1185">Reference proteome</keyword>
<gene>
    <name evidence="2" type="ORF">D9615_001547</name>
</gene>
<evidence type="ECO:0000256" key="1">
    <source>
        <dbReference type="RuleBase" id="RU363082"/>
    </source>
</evidence>
<proteinExistence type="inferred from homology"/>
<dbReference type="InterPro" id="IPR008554">
    <property type="entry name" value="Glutaredoxin-like"/>
</dbReference>
<keyword evidence="1" id="KW-0813">Transport</keyword>
<dbReference type="InterPro" id="IPR036249">
    <property type="entry name" value="Thioredoxin-like_sf"/>
</dbReference>
<dbReference type="Gene3D" id="3.40.30.10">
    <property type="entry name" value="Glutaredoxin"/>
    <property type="match status" value="1"/>
</dbReference>
<reference evidence="2 3" key="1">
    <citation type="journal article" date="2020" name="ISME J.">
        <title>Uncovering the hidden diversity of litter-decomposition mechanisms in mushroom-forming fungi.</title>
        <authorList>
            <person name="Floudas D."/>
            <person name="Bentzer J."/>
            <person name="Ahren D."/>
            <person name="Johansson T."/>
            <person name="Persson P."/>
            <person name="Tunlid A."/>
        </authorList>
    </citation>
    <scope>NUCLEOTIDE SEQUENCE [LARGE SCALE GENOMIC DNA]</scope>
    <source>
        <strain evidence="2 3">CBS 661.87</strain>
    </source>
</reference>
<keyword evidence="1" id="KW-0249">Electron transport</keyword>
<comment type="caution">
    <text evidence="2">The sequence shown here is derived from an EMBL/GenBank/DDBJ whole genome shotgun (WGS) entry which is preliminary data.</text>
</comment>
<dbReference type="EMBL" id="JAACJP010000002">
    <property type="protein sequence ID" value="KAF5387188.1"/>
    <property type="molecule type" value="Genomic_DNA"/>
</dbReference>
<comment type="similarity">
    <text evidence="1">Belongs to the glutaredoxin family.</text>
</comment>
<dbReference type="SUPFAM" id="SSF52833">
    <property type="entry name" value="Thioredoxin-like"/>
    <property type="match status" value="1"/>
</dbReference>
<organism evidence="2 3">
    <name type="scientific">Tricholomella constricta</name>
    <dbReference type="NCBI Taxonomy" id="117010"/>
    <lineage>
        <taxon>Eukaryota</taxon>
        <taxon>Fungi</taxon>
        <taxon>Dikarya</taxon>
        <taxon>Basidiomycota</taxon>
        <taxon>Agaricomycotina</taxon>
        <taxon>Agaricomycetes</taxon>
        <taxon>Agaricomycetidae</taxon>
        <taxon>Agaricales</taxon>
        <taxon>Tricholomatineae</taxon>
        <taxon>Lyophyllaceae</taxon>
        <taxon>Tricholomella</taxon>
    </lineage>
</organism>
<dbReference type="Pfam" id="PF05768">
    <property type="entry name" value="Glrx-like"/>
    <property type="match status" value="1"/>
</dbReference>
<dbReference type="Proteomes" id="UP000565441">
    <property type="component" value="Unassembled WGS sequence"/>
</dbReference>
<sequence>MSIAKAELAKVKQTRPFQLETINIHDPGQERWKKKYVYWIPALHLEGKEIAKGRWDAQTIYPALDNWQKENMEKPEE</sequence>
<protein>
    <recommendedName>
        <fullName evidence="1">Glutaredoxin-like protein</fullName>
    </recommendedName>
</protein>
<accession>A0A8H5MAT4</accession>
<dbReference type="AlphaFoldDB" id="A0A8H5MAT4"/>
<evidence type="ECO:0000313" key="3">
    <source>
        <dbReference type="Proteomes" id="UP000565441"/>
    </source>
</evidence>